<evidence type="ECO:0000313" key="3">
    <source>
        <dbReference type="EMBL" id="TRY62875.1"/>
    </source>
</evidence>
<sequence>MAKKNKTGGTASHKGPQSPLRAFALVAAISTLNLQYADLTGLESEVKNQLIAILILPLYFSKEVIIWFYFLILLIIGWVKVEKEKKNLLKAPTMFGNNSRNGNPLDGGNNQVLNRRALDLSNDHDNFSDDERDAPYFNNGLNLLKQASERRTSGNWMFANDGFEPEYAAPFGQTESGLQPHLPESNFTNPYMVSSVPGYNTVQPGTHLSSNYEQSGSQRPLTIQESLDITLRNRPRKLSDTYMSDVDSVVSEYDRDHRRLGRPVIPERDYPLPRAHSKRSSGSRSIIRTPSGKYSSASDYLRGYTPQEAPVMEEDYGKRGYYSKQ</sequence>
<gene>
    <name evidence="3" type="ORF">TCAL_08299</name>
</gene>
<feature type="transmembrane region" description="Helical" evidence="2">
    <location>
        <begin position="20"/>
        <end position="37"/>
    </location>
</feature>
<accession>A0A553NBT9</accession>
<evidence type="ECO:0000256" key="1">
    <source>
        <dbReference type="SAM" id="MobiDB-lite"/>
    </source>
</evidence>
<keyword evidence="2" id="KW-0472">Membrane</keyword>
<dbReference type="Proteomes" id="UP000318571">
    <property type="component" value="Chromosome 10"/>
</dbReference>
<proteinExistence type="predicted"/>
<keyword evidence="4" id="KW-1185">Reference proteome</keyword>
<evidence type="ECO:0000313" key="4">
    <source>
        <dbReference type="Proteomes" id="UP000318571"/>
    </source>
</evidence>
<dbReference type="EMBL" id="VCGU01000458">
    <property type="protein sequence ID" value="TRY62875.1"/>
    <property type="molecule type" value="Genomic_DNA"/>
</dbReference>
<feature type="compositionally biased region" description="Low complexity" evidence="1">
    <location>
        <begin position="282"/>
        <end position="291"/>
    </location>
</feature>
<name>A0A553NBT9_TIGCA</name>
<organism evidence="3 4">
    <name type="scientific">Tigriopus californicus</name>
    <name type="common">Marine copepod</name>
    <dbReference type="NCBI Taxonomy" id="6832"/>
    <lineage>
        <taxon>Eukaryota</taxon>
        <taxon>Metazoa</taxon>
        <taxon>Ecdysozoa</taxon>
        <taxon>Arthropoda</taxon>
        <taxon>Crustacea</taxon>
        <taxon>Multicrustacea</taxon>
        <taxon>Hexanauplia</taxon>
        <taxon>Copepoda</taxon>
        <taxon>Harpacticoida</taxon>
        <taxon>Harpacticidae</taxon>
        <taxon>Tigriopus</taxon>
    </lineage>
</organism>
<protein>
    <submittedName>
        <fullName evidence="3">Uncharacterized protein</fullName>
    </submittedName>
</protein>
<keyword evidence="2" id="KW-0812">Transmembrane</keyword>
<feature type="transmembrane region" description="Helical" evidence="2">
    <location>
        <begin position="64"/>
        <end position="81"/>
    </location>
</feature>
<feature type="region of interest" description="Disordered" evidence="1">
    <location>
        <begin position="204"/>
        <end position="223"/>
    </location>
</feature>
<feature type="region of interest" description="Disordered" evidence="1">
    <location>
        <begin position="254"/>
        <end position="301"/>
    </location>
</feature>
<reference evidence="3 4" key="1">
    <citation type="journal article" date="2018" name="Nat. Ecol. Evol.">
        <title>Genomic signatures of mitonuclear coevolution across populations of Tigriopus californicus.</title>
        <authorList>
            <person name="Barreto F.S."/>
            <person name="Watson E.T."/>
            <person name="Lima T.G."/>
            <person name="Willett C.S."/>
            <person name="Edmands S."/>
            <person name="Li W."/>
            <person name="Burton R.S."/>
        </authorList>
    </citation>
    <scope>NUCLEOTIDE SEQUENCE [LARGE SCALE GENOMIC DNA]</scope>
    <source>
        <strain evidence="3 4">San Diego</strain>
    </source>
</reference>
<dbReference type="AlphaFoldDB" id="A0A553NBT9"/>
<keyword evidence="2" id="KW-1133">Transmembrane helix</keyword>
<comment type="caution">
    <text evidence="3">The sequence shown here is derived from an EMBL/GenBank/DDBJ whole genome shotgun (WGS) entry which is preliminary data.</text>
</comment>
<evidence type="ECO:0000256" key="2">
    <source>
        <dbReference type="SAM" id="Phobius"/>
    </source>
</evidence>